<dbReference type="Proteomes" id="UP000182932">
    <property type="component" value="Unassembled WGS sequence"/>
</dbReference>
<dbReference type="PANTHER" id="PTHR35004">
    <property type="entry name" value="TRANSPOSASE RV3428C-RELATED"/>
    <property type="match status" value="1"/>
</dbReference>
<name>A0A975W995_9RHOB</name>
<dbReference type="EMBL" id="FNYY01000004">
    <property type="protein sequence ID" value="SEJ28555.1"/>
    <property type="molecule type" value="Genomic_DNA"/>
</dbReference>
<dbReference type="Gene3D" id="3.30.420.10">
    <property type="entry name" value="Ribonuclease H-like superfamily/Ribonuclease H"/>
    <property type="match status" value="1"/>
</dbReference>
<reference evidence="3 4" key="1">
    <citation type="submission" date="2016-10" db="EMBL/GenBank/DDBJ databases">
        <authorList>
            <person name="Varghese N."/>
            <person name="Submissions S."/>
        </authorList>
    </citation>
    <scope>NUCLEOTIDE SEQUENCE [LARGE SCALE GENOMIC DNA]</scope>
    <source>
        <strain evidence="3 4">FF3</strain>
    </source>
</reference>
<dbReference type="GO" id="GO:0003676">
    <property type="term" value="F:nucleic acid binding"/>
    <property type="evidence" value="ECO:0007669"/>
    <property type="project" value="InterPro"/>
</dbReference>
<dbReference type="PROSITE" id="PS50994">
    <property type="entry name" value="INTEGRASE"/>
    <property type="match status" value="1"/>
</dbReference>
<evidence type="ECO:0000313" key="3">
    <source>
        <dbReference type="EMBL" id="SEJ28555.1"/>
    </source>
</evidence>
<dbReference type="GeneID" id="80817969"/>
<organism evidence="3 4">
    <name type="scientific">Marinovum algicola</name>
    <dbReference type="NCBI Taxonomy" id="42444"/>
    <lineage>
        <taxon>Bacteria</taxon>
        <taxon>Pseudomonadati</taxon>
        <taxon>Pseudomonadota</taxon>
        <taxon>Alphaproteobacteria</taxon>
        <taxon>Rhodobacterales</taxon>
        <taxon>Roseobacteraceae</taxon>
        <taxon>Marinovum</taxon>
    </lineage>
</organism>
<evidence type="ECO:0000259" key="2">
    <source>
        <dbReference type="PROSITE" id="PS50994"/>
    </source>
</evidence>
<feature type="domain" description="Integrase catalytic" evidence="2">
    <location>
        <begin position="286"/>
        <end position="506"/>
    </location>
</feature>
<dbReference type="InterPro" id="IPR012337">
    <property type="entry name" value="RNaseH-like_sf"/>
</dbReference>
<keyword evidence="4" id="KW-1185">Reference proteome</keyword>
<dbReference type="InterPro" id="IPR015378">
    <property type="entry name" value="Transposase-like_Mu_C"/>
</dbReference>
<dbReference type="RefSeq" id="WP_074836091.1">
    <property type="nucleotide sequence ID" value="NZ_FNYY01000004.1"/>
</dbReference>
<dbReference type="Pfam" id="PF09299">
    <property type="entry name" value="Mu-transpos_C"/>
    <property type="match status" value="1"/>
</dbReference>
<sequence length="727" mass="81301">MFDVVPSPQTPRYAFEPHDEIVVGGISYRPHASREWGYVFTRTDSTGVAESFDNGKLAHLVHKGLLRHNKGAFLPPEVRKSQLQNATILSSVGGRVADAMAFRCAFVEAFLELEAEGAVKRTDSSVLRAGLRIQRRAAEIRGLADRKSGQTGKDLLLPKMPHESTLLRWVRTYEGEGLAGLCDAKNRSGNRTRRIGLEELALIGPIVAGYADRSRPTQKTIYDRVECAFEEANRIREIEGLTPLVVPSRETVRKEIRRLDPYHTYIARFGQEAARKKFAPVGKGLEVTRPLERVEVDEWTIDLVSIFAQTGIFDHLTKEEKELLGLNKKKIRWTLTVAICAATRCILAMRLSRTPTKNSAVQALEMITQDKGIWADTFGAISPWNMWGVPELVVTDNGSAFISVAMRAAMQDLGIRAERCPTGFPQMRARIERLFGTMSSSLMPLLSGRTFSDVVTKGDAEPDGDAALTPEELSEALVRWVVDIYHNRPHEGLGGETPANCWNRLAETFGVRPAPDMRRRRLIFGTRTKRTVTPKGIRVFGVRYHSEALARWFVHAAQREVDVRWYREDIGAIEVNVDGEWLEVPSVFEEVRGVRAEVWNGAVCSLRASHREDAEICRPVVLQAIRDIEAMNDRAMKRQGLIVQDWSAENLQKMEDRLMIGFQIAGDEDTQVQVSGDAPRSGLGRSLLTEKSSDVLSGDEQTDAHTTHDAAPDQDDKGADVWINESK</sequence>
<proteinExistence type="predicted"/>
<evidence type="ECO:0000256" key="1">
    <source>
        <dbReference type="SAM" id="MobiDB-lite"/>
    </source>
</evidence>
<dbReference type="AlphaFoldDB" id="A0A975W995"/>
<dbReference type="SUPFAM" id="SSF53098">
    <property type="entry name" value="Ribonuclease H-like"/>
    <property type="match status" value="1"/>
</dbReference>
<dbReference type="InterPro" id="IPR001584">
    <property type="entry name" value="Integrase_cat-core"/>
</dbReference>
<gene>
    <name evidence="3" type="ORF">SAMN04487940_104285</name>
</gene>
<comment type="caution">
    <text evidence="3">The sequence shown here is derived from an EMBL/GenBank/DDBJ whole genome shotgun (WGS) entry which is preliminary data.</text>
</comment>
<dbReference type="GO" id="GO:0015074">
    <property type="term" value="P:DNA integration"/>
    <property type="evidence" value="ECO:0007669"/>
    <property type="project" value="InterPro"/>
</dbReference>
<feature type="compositionally biased region" description="Basic and acidic residues" evidence="1">
    <location>
        <begin position="702"/>
        <end position="719"/>
    </location>
</feature>
<dbReference type="PANTHER" id="PTHR35004:SF6">
    <property type="entry name" value="TRANSPOSASE"/>
    <property type="match status" value="1"/>
</dbReference>
<evidence type="ECO:0000313" key="4">
    <source>
        <dbReference type="Proteomes" id="UP000182932"/>
    </source>
</evidence>
<accession>A0A975W995</accession>
<protein>
    <submittedName>
        <fullName evidence="3">Transposase</fullName>
    </submittedName>
</protein>
<dbReference type="InterPro" id="IPR036397">
    <property type="entry name" value="RNaseH_sf"/>
</dbReference>
<feature type="region of interest" description="Disordered" evidence="1">
    <location>
        <begin position="671"/>
        <end position="727"/>
    </location>
</feature>